<keyword evidence="3" id="KW-1185">Reference proteome</keyword>
<evidence type="ECO:0000313" key="3">
    <source>
        <dbReference type="Proteomes" id="UP001432027"/>
    </source>
</evidence>
<sequence>MLHINYTTTIMTDRPSLHNKSARRDRYRSPRPISKKYASKPIEIEEESDVDVEKDGVVDNFTVCPTMVNDLSVLVVKKKEKRRRKRKPLPRFIDDVMRTPLAYDVDSDSEEQKGSTVLENSPTPQILSPLLSDCFARIPFLSVSNLHSSRRLPCFPPIWKIPQNRTRKVHGANYSSSLWPLNRQYLLE</sequence>
<dbReference type="Proteomes" id="UP001432027">
    <property type="component" value="Unassembled WGS sequence"/>
</dbReference>
<protein>
    <submittedName>
        <fullName evidence="2">Uncharacterized protein</fullName>
    </submittedName>
</protein>
<proteinExistence type="predicted"/>
<gene>
    <name evidence="2" type="ORF">PENTCL1PPCAC_27501</name>
</gene>
<accession>A0AAV5UFH6</accession>
<feature type="non-terminal residue" evidence="2">
    <location>
        <position position="188"/>
    </location>
</feature>
<reference evidence="2" key="1">
    <citation type="submission" date="2023-10" db="EMBL/GenBank/DDBJ databases">
        <title>Genome assembly of Pristionchus species.</title>
        <authorList>
            <person name="Yoshida K."/>
            <person name="Sommer R.J."/>
        </authorList>
    </citation>
    <scope>NUCLEOTIDE SEQUENCE</scope>
    <source>
        <strain evidence="2">RS0144</strain>
    </source>
</reference>
<evidence type="ECO:0000313" key="2">
    <source>
        <dbReference type="EMBL" id="GMT05327.1"/>
    </source>
</evidence>
<comment type="caution">
    <text evidence="2">The sequence shown here is derived from an EMBL/GenBank/DDBJ whole genome shotgun (WGS) entry which is preliminary data.</text>
</comment>
<evidence type="ECO:0000256" key="1">
    <source>
        <dbReference type="SAM" id="MobiDB-lite"/>
    </source>
</evidence>
<organism evidence="2 3">
    <name type="scientific">Pristionchus entomophagus</name>
    <dbReference type="NCBI Taxonomy" id="358040"/>
    <lineage>
        <taxon>Eukaryota</taxon>
        <taxon>Metazoa</taxon>
        <taxon>Ecdysozoa</taxon>
        <taxon>Nematoda</taxon>
        <taxon>Chromadorea</taxon>
        <taxon>Rhabditida</taxon>
        <taxon>Rhabditina</taxon>
        <taxon>Diplogasteromorpha</taxon>
        <taxon>Diplogasteroidea</taxon>
        <taxon>Neodiplogasteridae</taxon>
        <taxon>Pristionchus</taxon>
    </lineage>
</organism>
<feature type="region of interest" description="Disordered" evidence="1">
    <location>
        <begin position="13"/>
        <end position="40"/>
    </location>
</feature>
<dbReference type="EMBL" id="BTSX01000006">
    <property type="protein sequence ID" value="GMT05327.1"/>
    <property type="molecule type" value="Genomic_DNA"/>
</dbReference>
<dbReference type="AlphaFoldDB" id="A0AAV5UFH6"/>
<name>A0AAV5UFH6_9BILA</name>